<evidence type="ECO:0000313" key="1">
    <source>
        <dbReference type="EMBL" id="KAL3599567.1"/>
    </source>
</evidence>
<proteinExistence type="predicted"/>
<reference evidence="1 2" key="1">
    <citation type="journal article" date="2024" name="Plant Biotechnol. J.">
        <title>Genome and CRISPR/Cas9 system of a widespread forest tree (Populus alba) in the world.</title>
        <authorList>
            <person name="Liu Y.J."/>
            <person name="Jiang P.F."/>
            <person name="Han X.M."/>
            <person name="Li X.Y."/>
            <person name="Wang H.M."/>
            <person name="Wang Y.J."/>
            <person name="Wang X.X."/>
            <person name="Zeng Q.Y."/>
        </authorList>
    </citation>
    <scope>NUCLEOTIDE SEQUENCE [LARGE SCALE GENOMIC DNA]</scope>
    <source>
        <strain evidence="2">cv. PAL-ZL1</strain>
    </source>
</reference>
<gene>
    <name evidence="1" type="ORF">D5086_007485</name>
</gene>
<sequence>MSSHLLPFTATPPPQIPSKASPLAQHTLSQRTHIPSHIYKHPAAILLELCTSPKELHQILPQIIKNGLYNETLFQTKLISLFCKYGNLTEASRVFEPIEDKFDALYHTMLKGYAKSSSLDSALSFFSRMKHDSVRPVVYNFTYLLKLCGDNSDLKRGKEIHGSVITSGFSWNLFAMTGVAALMLVLRMSEEGHRPDSITIVSILPAVADTRLLRIGMAVHGYVLRAGFESLVNVSTALVDMYSKLMNSLISMYSKCKRVDIAADIFKNLRNKTLVSWNAMILGYAQNGCVNEALNAFCEMQSRNIKPDSFTMVSVIPALAELSIPRQAKWIHGLVIRSHSGEKAAFEIFKLNPDDGGYHVLLANIYATASMWDKVAKVRTIMEKSGLQKTPGCSLVEIGKEVHSFYSGTTSHPQSKKIYAYLETLVDEIRAAGYVPDTNSIHDVEDDVKECK</sequence>
<accession>A0ACC4CNN5</accession>
<organism evidence="1 2">
    <name type="scientific">Populus alba</name>
    <name type="common">White poplar</name>
    <dbReference type="NCBI Taxonomy" id="43335"/>
    <lineage>
        <taxon>Eukaryota</taxon>
        <taxon>Viridiplantae</taxon>
        <taxon>Streptophyta</taxon>
        <taxon>Embryophyta</taxon>
        <taxon>Tracheophyta</taxon>
        <taxon>Spermatophyta</taxon>
        <taxon>Magnoliopsida</taxon>
        <taxon>eudicotyledons</taxon>
        <taxon>Gunneridae</taxon>
        <taxon>Pentapetalae</taxon>
        <taxon>rosids</taxon>
        <taxon>fabids</taxon>
        <taxon>Malpighiales</taxon>
        <taxon>Salicaceae</taxon>
        <taxon>Saliceae</taxon>
        <taxon>Populus</taxon>
    </lineage>
</organism>
<evidence type="ECO:0000313" key="2">
    <source>
        <dbReference type="Proteomes" id="UP000309997"/>
    </source>
</evidence>
<comment type="caution">
    <text evidence="1">The sequence shown here is derived from an EMBL/GenBank/DDBJ whole genome shotgun (WGS) entry which is preliminary data.</text>
</comment>
<dbReference type="Proteomes" id="UP000309997">
    <property type="component" value="Unassembled WGS sequence"/>
</dbReference>
<keyword evidence="2" id="KW-1185">Reference proteome</keyword>
<dbReference type="EMBL" id="RCHU02000003">
    <property type="protein sequence ID" value="KAL3599567.1"/>
    <property type="molecule type" value="Genomic_DNA"/>
</dbReference>
<name>A0ACC4CNN5_POPAL</name>
<protein>
    <submittedName>
        <fullName evidence="1">Uncharacterized protein</fullName>
    </submittedName>
</protein>